<accession>A0A3B0WBH9</accession>
<reference evidence="2" key="1">
    <citation type="submission" date="2018-06" db="EMBL/GenBank/DDBJ databases">
        <authorList>
            <person name="Zhirakovskaya E."/>
        </authorList>
    </citation>
    <scope>NUCLEOTIDE SEQUENCE</scope>
</reference>
<dbReference type="Gene3D" id="3.30.70.270">
    <property type="match status" value="1"/>
</dbReference>
<protein>
    <submittedName>
        <fullName evidence="2">Diguanylate cyclase/phosphodiesterase (GGDEF &amp; EAL domains) with PAS/PAC sensor(S)</fullName>
    </submittedName>
</protein>
<feature type="domain" description="GGDEF" evidence="1">
    <location>
        <begin position="288"/>
        <end position="414"/>
    </location>
</feature>
<sequence length="414" mass="47087">MSKEAFLIIEDQKSMGLLLQNELQKLTHLPVYLCQSLAETEALLVTDVEVVACLSDLTLPDAPRGEAVAVLQSQHITTVVLTGSYNEKTRQEMFKQKVADYVIKDGPASIRYAVQTLNKLYKNRRRHVFILNHGSKDASKLQGLLRIHCYQVSVYESFHELQVELELTTPELILLDSTELFEEHELYSFVNEVRQAFSTNSLPIISCESSEHIGSAIKLMKYGVNDFFNTRFTAEEFYARVNQNIEQAESFREIEHISQTDALTGLFNRGHFFNRGDELFTELTTAQKYFFVMMVDIDFFKKVNDTYGHQKGDEALVYTAHQVKKTFSRHLVARFGGEEFCVLGEVEDAAEIEALCESLRECIENTTEDKTGVAFTISLGLTYSGSCLEEAVFKADTALYRSKELGRNQLSTEF</sequence>
<dbReference type="InterPro" id="IPR050469">
    <property type="entry name" value="Diguanylate_Cyclase"/>
</dbReference>
<dbReference type="PANTHER" id="PTHR45138:SF9">
    <property type="entry name" value="DIGUANYLATE CYCLASE DGCM-RELATED"/>
    <property type="match status" value="1"/>
</dbReference>
<dbReference type="GO" id="GO:0052621">
    <property type="term" value="F:diguanylate cyclase activity"/>
    <property type="evidence" value="ECO:0007669"/>
    <property type="project" value="TreeGrafter"/>
</dbReference>
<dbReference type="InterPro" id="IPR043128">
    <property type="entry name" value="Rev_trsase/Diguanyl_cyclase"/>
</dbReference>
<proteinExistence type="predicted"/>
<dbReference type="AlphaFoldDB" id="A0A3B0WBH9"/>
<dbReference type="PROSITE" id="PS50887">
    <property type="entry name" value="GGDEF"/>
    <property type="match status" value="1"/>
</dbReference>
<dbReference type="Gene3D" id="3.40.50.2300">
    <property type="match status" value="2"/>
</dbReference>
<dbReference type="SUPFAM" id="SSF55073">
    <property type="entry name" value="Nucleotide cyclase"/>
    <property type="match status" value="1"/>
</dbReference>
<dbReference type="SMART" id="SM00267">
    <property type="entry name" value="GGDEF"/>
    <property type="match status" value="1"/>
</dbReference>
<evidence type="ECO:0000259" key="1">
    <source>
        <dbReference type="PROSITE" id="PS50887"/>
    </source>
</evidence>
<organism evidence="2">
    <name type="scientific">hydrothermal vent metagenome</name>
    <dbReference type="NCBI Taxonomy" id="652676"/>
    <lineage>
        <taxon>unclassified sequences</taxon>
        <taxon>metagenomes</taxon>
        <taxon>ecological metagenomes</taxon>
    </lineage>
</organism>
<dbReference type="Pfam" id="PF00990">
    <property type="entry name" value="GGDEF"/>
    <property type="match status" value="1"/>
</dbReference>
<dbReference type="InterPro" id="IPR029787">
    <property type="entry name" value="Nucleotide_cyclase"/>
</dbReference>
<dbReference type="NCBIfam" id="TIGR00254">
    <property type="entry name" value="GGDEF"/>
    <property type="match status" value="1"/>
</dbReference>
<dbReference type="InterPro" id="IPR000160">
    <property type="entry name" value="GGDEF_dom"/>
</dbReference>
<dbReference type="FunFam" id="3.30.70.270:FF:000001">
    <property type="entry name" value="Diguanylate cyclase domain protein"/>
    <property type="match status" value="1"/>
</dbReference>
<dbReference type="EMBL" id="UOFB01000236">
    <property type="protein sequence ID" value="VAW48077.1"/>
    <property type="molecule type" value="Genomic_DNA"/>
</dbReference>
<gene>
    <name evidence="2" type="ORF">MNBD_GAMMA04-528</name>
</gene>
<dbReference type="InterPro" id="IPR011006">
    <property type="entry name" value="CheY-like_superfamily"/>
</dbReference>
<name>A0A3B0WBH9_9ZZZZ</name>
<dbReference type="PANTHER" id="PTHR45138">
    <property type="entry name" value="REGULATORY COMPONENTS OF SENSORY TRANSDUCTION SYSTEM"/>
    <property type="match status" value="1"/>
</dbReference>
<evidence type="ECO:0000313" key="2">
    <source>
        <dbReference type="EMBL" id="VAW48077.1"/>
    </source>
</evidence>
<dbReference type="SUPFAM" id="SSF52172">
    <property type="entry name" value="CheY-like"/>
    <property type="match status" value="2"/>
</dbReference>
<dbReference type="CDD" id="cd01949">
    <property type="entry name" value="GGDEF"/>
    <property type="match status" value="1"/>
</dbReference>